<proteinExistence type="predicted"/>
<keyword evidence="3" id="KW-1185">Reference proteome</keyword>
<dbReference type="Gramene" id="KVH96308">
    <property type="protein sequence ID" value="KVH96308"/>
    <property type="gene ID" value="Ccrd_001603"/>
</dbReference>
<reference evidence="2 3" key="1">
    <citation type="journal article" date="2016" name="Sci. Rep.">
        <title>The genome sequence of the outbreeding globe artichoke constructed de novo incorporating a phase-aware low-pass sequencing strategy of F1 progeny.</title>
        <authorList>
            <person name="Scaglione D."/>
            <person name="Reyes-Chin-Wo S."/>
            <person name="Acquadro A."/>
            <person name="Froenicke L."/>
            <person name="Portis E."/>
            <person name="Beitel C."/>
            <person name="Tirone M."/>
            <person name="Mauro R."/>
            <person name="Lo Monaco A."/>
            <person name="Mauromicale G."/>
            <person name="Faccioli P."/>
            <person name="Cattivelli L."/>
            <person name="Rieseberg L."/>
            <person name="Michelmore R."/>
            <person name="Lanteri S."/>
        </authorList>
    </citation>
    <scope>NUCLEOTIDE SEQUENCE [LARGE SCALE GENOMIC DNA]</scope>
    <source>
        <strain evidence="2">2C</strain>
    </source>
</reference>
<dbReference type="EMBL" id="LEKV01004335">
    <property type="protein sequence ID" value="KVH96308.1"/>
    <property type="molecule type" value="Genomic_DNA"/>
</dbReference>
<gene>
    <name evidence="2" type="ORF">Ccrd_001603</name>
</gene>
<feature type="region of interest" description="Disordered" evidence="1">
    <location>
        <begin position="158"/>
        <end position="185"/>
    </location>
</feature>
<evidence type="ECO:0000313" key="3">
    <source>
        <dbReference type="Proteomes" id="UP000243975"/>
    </source>
</evidence>
<dbReference type="Proteomes" id="UP000243975">
    <property type="component" value="Unassembled WGS sequence"/>
</dbReference>
<organism evidence="2 3">
    <name type="scientific">Cynara cardunculus var. scolymus</name>
    <name type="common">Globe artichoke</name>
    <name type="synonym">Cynara scolymus</name>
    <dbReference type="NCBI Taxonomy" id="59895"/>
    <lineage>
        <taxon>Eukaryota</taxon>
        <taxon>Viridiplantae</taxon>
        <taxon>Streptophyta</taxon>
        <taxon>Embryophyta</taxon>
        <taxon>Tracheophyta</taxon>
        <taxon>Spermatophyta</taxon>
        <taxon>Magnoliopsida</taxon>
        <taxon>eudicotyledons</taxon>
        <taxon>Gunneridae</taxon>
        <taxon>Pentapetalae</taxon>
        <taxon>asterids</taxon>
        <taxon>campanulids</taxon>
        <taxon>Asterales</taxon>
        <taxon>Asteraceae</taxon>
        <taxon>Carduoideae</taxon>
        <taxon>Cardueae</taxon>
        <taxon>Carduinae</taxon>
        <taxon>Cynara</taxon>
    </lineage>
</organism>
<sequence>MSIAANIRRPSTNRKMLSSQFDFTPFLKHHHHHHHRHQNLLEPIGGIDGVIDPRFGVEKRLALSHLTRRRSSQPLPHPHTSPVFTAPPPPLLVAAAGKVGAIVGAYGFVYASHSTDSKKNRRWRQNQEVPQYSRRHQFLGDGAYVFIAGNKWQIAGRISGENEKDSEPTPTANRRSRSGPVRLID</sequence>
<comment type="caution">
    <text evidence="2">The sequence shown here is derived from an EMBL/GenBank/DDBJ whole genome shotgun (WGS) entry which is preliminary data.</text>
</comment>
<dbReference type="AlphaFoldDB" id="A0A103XSY9"/>
<name>A0A103XSY9_CYNCS</name>
<evidence type="ECO:0000256" key="1">
    <source>
        <dbReference type="SAM" id="MobiDB-lite"/>
    </source>
</evidence>
<accession>A0A103XSY9</accession>
<evidence type="ECO:0000313" key="2">
    <source>
        <dbReference type="EMBL" id="KVH96308.1"/>
    </source>
</evidence>
<protein>
    <submittedName>
        <fullName evidence="2">Uncharacterized protein</fullName>
    </submittedName>
</protein>